<dbReference type="Proteomes" id="UP000291269">
    <property type="component" value="Unassembled WGS sequence"/>
</dbReference>
<evidence type="ECO:0000313" key="7">
    <source>
        <dbReference type="Proteomes" id="UP000291269"/>
    </source>
</evidence>
<dbReference type="EC" id="3.2.1.40" evidence="2"/>
<feature type="domain" description="Alpha-L-rhamnosidase six-hairpin glycosidase" evidence="5">
    <location>
        <begin position="310"/>
        <end position="618"/>
    </location>
</feature>
<comment type="catalytic activity">
    <reaction evidence="1">
        <text>Hydrolysis of terminal non-reducing alpha-L-rhamnose residues in alpha-L-rhamnosides.</text>
        <dbReference type="EC" id="3.2.1.40"/>
    </reaction>
</comment>
<gene>
    <name evidence="6" type="ORF">ESZ91_06845</name>
</gene>
<dbReference type="EMBL" id="SDOZ01000002">
    <property type="protein sequence ID" value="RXZ62104.1"/>
    <property type="molecule type" value="Genomic_DNA"/>
</dbReference>
<dbReference type="InterPro" id="IPR035396">
    <property type="entry name" value="Bac_rhamnosid6H"/>
</dbReference>
<name>A0A4Q2KBZ6_9FIRM</name>
<dbReference type="Pfam" id="PF08531">
    <property type="entry name" value="Bac_rhamnosid_N"/>
    <property type="match status" value="1"/>
</dbReference>
<evidence type="ECO:0000259" key="3">
    <source>
        <dbReference type="Pfam" id="PF05592"/>
    </source>
</evidence>
<feature type="domain" description="Alpha-L-rhamnosidase concanavalin-like" evidence="3">
    <location>
        <begin position="206"/>
        <end position="294"/>
    </location>
</feature>
<dbReference type="InterPro" id="IPR008902">
    <property type="entry name" value="Rhamnosid_concanavalin"/>
</dbReference>
<dbReference type="GO" id="GO:0005975">
    <property type="term" value="P:carbohydrate metabolic process"/>
    <property type="evidence" value="ECO:0007669"/>
    <property type="project" value="InterPro"/>
</dbReference>
<evidence type="ECO:0000256" key="2">
    <source>
        <dbReference type="ARBA" id="ARBA00012652"/>
    </source>
</evidence>
<accession>A0A4Q2KBZ6</accession>
<comment type="caution">
    <text evidence="6">The sequence shown here is derived from an EMBL/GenBank/DDBJ whole genome shotgun (WGS) entry which is preliminary data.</text>
</comment>
<evidence type="ECO:0000313" key="6">
    <source>
        <dbReference type="EMBL" id="RXZ62104.1"/>
    </source>
</evidence>
<evidence type="ECO:0000256" key="1">
    <source>
        <dbReference type="ARBA" id="ARBA00001445"/>
    </source>
</evidence>
<evidence type="ECO:0000259" key="4">
    <source>
        <dbReference type="Pfam" id="PF08531"/>
    </source>
</evidence>
<dbReference type="PANTHER" id="PTHR33307:SF6">
    <property type="entry name" value="ALPHA-RHAMNOSIDASE (EUROFUNG)-RELATED"/>
    <property type="match status" value="1"/>
</dbReference>
<evidence type="ECO:0000259" key="5">
    <source>
        <dbReference type="Pfam" id="PF17389"/>
    </source>
</evidence>
<reference evidence="6 7" key="1">
    <citation type="journal article" date="2019" name="Gut">
        <title>Antibiotics-induced monodominance of a novel gut bacterial order.</title>
        <authorList>
            <person name="Hildebrand F."/>
            <person name="Moitinho-Silva L."/>
            <person name="Blasche S."/>
            <person name="Jahn M.T."/>
            <person name="Gossmann T.I."/>
            <person name="Heuerta-Cepas J."/>
            <person name="Hercog R."/>
            <person name="Luetge M."/>
            <person name="Bahram M."/>
            <person name="Pryszlak A."/>
            <person name="Alves R.J."/>
            <person name="Waszak S.M."/>
            <person name="Zhu A."/>
            <person name="Ye L."/>
            <person name="Costea P.I."/>
            <person name="Aalvink S."/>
            <person name="Belzer C."/>
            <person name="Forslund S.K."/>
            <person name="Sunagawa S."/>
            <person name="Hentschel U."/>
            <person name="Merten C."/>
            <person name="Patil K.R."/>
            <person name="Benes V."/>
            <person name="Bork P."/>
        </authorList>
    </citation>
    <scope>NUCLEOTIDE SEQUENCE [LARGE SCALE GENOMIC DNA]</scope>
    <source>
        <strain evidence="6 7">HDS1380</strain>
    </source>
</reference>
<dbReference type="InterPro" id="IPR016007">
    <property type="entry name" value="Alpha_rhamnosid"/>
</dbReference>
<feature type="domain" description="Bacterial alpha-L-rhamnosidase N-terminal" evidence="4">
    <location>
        <begin position="39"/>
        <end position="193"/>
    </location>
</feature>
<dbReference type="RefSeq" id="WP_129225469.1">
    <property type="nucleotide sequence ID" value="NZ_SDOZ01000002.1"/>
</dbReference>
<keyword evidence="7" id="KW-1185">Reference proteome</keyword>
<dbReference type="InterPro" id="IPR008928">
    <property type="entry name" value="6-hairpin_glycosidase_sf"/>
</dbReference>
<dbReference type="InterPro" id="IPR013737">
    <property type="entry name" value="Bac_rhamnosid_N"/>
</dbReference>
<dbReference type="SUPFAM" id="SSF48208">
    <property type="entry name" value="Six-hairpin glycosidases"/>
    <property type="match status" value="1"/>
</dbReference>
<dbReference type="OrthoDB" id="9761045at2"/>
<dbReference type="Gene3D" id="1.50.10.10">
    <property type="match status" value="1"/>
</dbReference>
<protein>
    <recommendedName>
        <fullName evidence="2">alpha-L-rhamnosidase</fullName>
        <ecNumber evidence="2">3.2.1.40</ecNumber>
    </recommendedName>
</protein>
<dbReference type="InterPro" id="IPR012341">
    <property type="entry name" value="6hp_glycosidase-like_sf"/>
</dbReference>
<dbReference type="Pfam" id="PF17389">
    <property type="entry name" value="Bac_rhamnosid6H"/>
    <property type="match status" value="1"/>
</dbReference>
<dbReference type="Pfam" id="PF05592">
    <property type="entry name" value="Bac_rhamnosid"/>
    <property type="match status" value="1"/>
</dbReference>
<proteinExistence type="predicted"/>
<dbReference type="AlphaFoldDB" id="A0A4Q2KBZ6"/>
<dbReference type="GO" id="GO:0030596">
    <property type="term" value="F:alpha-L-rhamnosidase activity"/>
    <property type="evidence" value="ECO:0007669"/>
    <property type="project" value="UniProtKB-EC"/>
</dbReference>
<dbReference type="Gene3D" id="2.60.120.260">
    <property type="entry name" value="Galactose-binding domain-like"/>
    <property type="match status" value="2"/>
</dbReference>
<organism evidence="6 7">
    <name type="scientific">Candidatus Borkfalkia ceftriaxoniphila</name>
    <dbReference type="NCBI Taxonomy" id="2508949"/>
    <lineage>
        <taxon>Bacteria</taxon>
        <taxon>Bacillati</taxon>
        <taxon>Bacillota</taxon>
        <taxon>Clostridia</taxon>
        <taxon>Christensenellales</taxon>
        <taxon>Christensenellaceae</taxon>
        <taxon>Candidatus Borkfalkia</taxon>
    </lineage>
</organism>
<dbReference type="PANTHER" id="PTHR33307">
    <property type="entry name" value="ALPHA-RHAMNOSIDASE (EUROFUNG)"/>
    <property type="match status" value="1"/>
</dbReference>
<sequence>MNTIFDERAKWISDGSRFVAESDAVGSPALYLSHRVRLKKTETARVTMCGLGLFELSINGRKVSDRVLEPAFTQYDKRALYTVFEVAEYLLEGENDFLVVLGDGWYNQTTRDTWGFYRAAWRDCPKMIFQLETDGEFVYSDGNWLVGHGPVVSNALRAGETYDARISVQTDRPAQIVAPPGGVLSPQTLPPIRECERLFPVSVTEGEGYTLYDFGKNIAGYCSGSFSGERGARAELVYSDRLTDGRCDNASNGMYIFNPEVKYQTDTVIVGDKETFFKPKFVYHGFRYVEVRGDARVRGLTAHFVHTDLKRTGDFRCSDERLNDLHSMSLNAILSNYHGFPTDCPHREKNGWTGDAQLTEETCVYHFDMREAYKKWLSDFADNQRGSGQISAIIPSCGWGYNWGSGPAWDFALFQLTRALDFYYEEHDFAREMFPVLEKYLRYAKTYEKDGLVCYGLGDWNYPKNVSFAVCPTELTDSCYYLEMLRTAAELAPENAETYAAQAEKTARAIAEKYAHETSLTGLAALTSSGIIDKGQEIAAYLEQNDCAPHCGILGMRFLVLSLLKMKRSDLSYRLLTRAEYPSFGYWAAHGQTALCEDFELTNSLNHPMYSCITELMTKGFCGVLLGRGRKSARIEPQIPAPISWFSCSFAGFSVQYRKEEGETFEIFVPEGRKAVFVREGTETPLHCGNNKLVF</sequence>